<protein>
    <submittedName>
        <fullName evidence="2">Uncharacterized protein</fullName>
    </submittedName>
</protein>
<feature type="compositionally biased region" description="Polar residues" evidence="1">
    <location>
        <begin position="97"/>
        <end position="112"/>
    </location>
</feature>
<proteinExistence type="predicted"/>
<reference evidence="2 3" key="1">
    <citation type="submission" date="2015-01" db="EMBL/GenBank/DDBJ databases">
        <title>The Genome Sequence of Ochroconis gallopava CBS43764.</title>
        <authorList>
            <consortium name="The Broad Institute Genomics Platform"/>
            <person name="Cuomo C."/>
            <person name="de Hoog S."/>
            <person name="Gorbushina A."/>
            <person name="Stielow B."/>
            <person name="Teixiera M."/>
            <person name="Abouelleil A."/>
            <person name="Chapman S.B."/>
            <person name="Priest M."/>
            <person name="Young S.K."/>
            <person name="Wortman J."/>
            <person name="Nusbaum C."/>
            <person name="Birren B."/>
        </authorList>
    </citation>
    <scope>NUCLEOTIDE SEQUENCE [LARGE SCALE GENOMIC DNA]</scope>
    <source>
        <strain evidence="2 3">CBS 43764</strain>
    </source>
</reference>
<feature type="compositionally biased region" description="Polar residues" evidence="1">
    <location>
        <begin position="40"/>
        <end position="53"/>
    </location>
</feature>
<organism evidence="2 3">
    <name type="scientific">Verruconis gallopava</name>
    <dbReference type="NCBI Taxonomy" id="253628"/>
    <lineage>
        <taxon>Eukaryota</taxon>
        <taxon>Fungi</taxon>
        <taxon>Dikarya</taxon>
        <taxon>Ascomycota</taxon>
        <taxon>Pezizomycotina</taxon>
        <taxon>Dothideomycetes</taxon>
        <taxon>Pleosporomycetidae</taxon>
        <taxon>Venturiales</taxon>
        <taxon>Sympoventuriaceae</taxon>
        <taxon>Verruconis</taxon>
    </lineage>
</organism>
<dbReference type="VEuPathDB" id="FungiDB:PV09_08602"/>
<feature type="compositionally biased region" description="Basic residues" evidence="1">
    <location>
        <begin position="262"/>
        <end position="272"/>
    </location>
</feature>
<keyword evidence="3" id="KW-1185">Reference proteome</keyword>
<dbReference type="HOGENOM" id="CLU_347231_0_0_1"/>
<dbReference type="InParanoid" id="A0A0D1ZZC9"/>
<sequence length="813" mass="90507">MLQLRCLAPLSFQSSQWQLQAVLRLPPELRHLALRPFSTLNSPLSHPQNGSQDDNPDEGGHIRTSLQKRDGRVSKNTLPPSKTEERKHKRGHKIETRVQSINAGHQQLSSVSIGDRKINGMHSTNTTISRDGKNREGTTNAGKARTNRTKNSQGRDPGTHPRRSPSRQISNSNGLNNKSGSQLFSGHAEAKARPRLPTRPKDKLLKNSNGVSDAPATRKRSRPLKDASSGSAESWLDDQGPAKTSMVKNESFQKKTPPLRRPTSKQRPHFPSKRTEDQSALATSNQQLPSGPEVADNDAESKDSKPSPLTTEFADGSGPVHAHNKHLDTFPDASILSDLKRQIEELTSLLKAQAAQQRQTQSGGALSQVIEKASDLVAKLRHSDTQESTVEAGDRRYQATRKEHEKNASLPHGDEFKVGQDAVNQSTELSKPEGGLVKVREATNDGVESARSTTSTNDDDVGSLYEQLFPEESQPYQHRPSADAEVPRVPISDVADPALSPSAKPRAQPKSEQLASLYDAQQDRTKTVLVLRGASKSLTEDDFRRAVPRGKHIQEWTLRGEYERVIPVRDFWTLERTGDYYIVFKYAAAAEAFLQHARRVFSLMSAHTPDSLLSPLRPAPRGLLGDEIEDEVQLVRNFTLFTPSMGFPLERARKGIKSEVLRRGGYPQALSGSLTPETPQVLLEMDGGNMPNWFQVRDAIARDGNRRGTPWTLLPGELGIRRLEMKRPGSEDSGADGRDGEHDGDVDDAVLLAQDRVRQGRNGQRWLVAFTERHEAQRFARTWHMRPFPWVDAELRRDLIYKGVTRVKAELLW</sequence>
<feature type="region of interest" description="Disordered" evidence="1">
    <location>
        <begin position="40"/>
        <end position="326"/>
    </location>
</feature>
<feature type="region of interest" description="Disordered" evidence="1">
    <location>
        <begin position="493"/>
        <end position="513"/>
    </location>
</feature>
<dbReference type="Proteomes" id="UP000053259">
    <property type="component" value="Unassembled WGS sequence"/>
</dbReference>
<dbReference type="AlphaFoldDB" id="A0A0D1ZZC9"/>
<name>A0A0D1ZZC9_9PEZI</name>
<evidence type="ECO:0000256" key="1">
    <source>
        <dbReference type="SAM" id="MobiDB-lite"/>
    </source>
</evidence>
<evidence type="ECO:0000313" key="2">
    <source>
        <dbReference type="EMBL" id="KIV99797.1"/>
    </source>
</evidence>
<accession>A0A0D1ZZC9</accession>
<feature type="compositionally biased region" description="Low complexity" evidence="1">
    <location>
        <begin position="170"/>
        <end position="181"/>
    </location>
</feature>
<feature type="compositionally biased region" description="Polar residues" evidence="1">
    <location>
        <begin position="278"/>
        <end position="289"/>
    </location>
</feature>
<feature type="compositionally biased region" description="Basic and acidic residues" evidence="1">
    <location>
        <begin position="392"/>
        <end position="418"/>
    </location>
</feature>
<dbReference type="OrthoDB" id="5332316at2759"/>
<dbReference type="EMBL" id="KN847571">
    <property type="protein sequence ID" value="KIV99797.1"/>
    <property type="molecule type" value="Genomic_DNA"/>
</dbReference>
<dbReference type="GeneID" id="27316575"/>
<dbReference type="RefSeq" id="XP_016209667.1">
    <property type="nucleotide sequence ID" value="XM_016362525.1"/>
</dbReference>
<evidence type="ECO:0000313" key="3">
    <source>
        <dbReference type="Proteomes" id="UP000053259"/>
    </source>
</evidence>
<gene>
    <name evidence="2" type="ORF">PV09_08602</name>
</gene>
<feature type="region of interest" description="Disordered" evidence="1">
    <location>
        <begin position="381"/>
        <end position="461"/>
    </location>
</feature>